<feature type="compositionally biased region" description="Low complexity" evidence="1">
    <location>
        <begin position="260"/>
        <end position="270"/>
    </location>
</feature>
<gene>
    <name evidence="3" type="primary">LOC108018873</name>
</gene>
<dbReference type="RefSeq" id="XP_016941951.3">
    <property type="nucleotide sequence ID" value="XM_017086462.4"/>
</dbReference>
<accession>A0AB39ZS06</accession>
<feature type="compositionally biased region" description="Low complexity" evidence="1">
    <location>
        <begin position="173"/>
        <end position="192"/>
    </location>
</feature>
<evidence type="ECO:0000313" key="2">
    <source>
        <dbReference type="Proteomes" id="UP001652628"/>
    </source>
</evidence>
<feature type="compositionally biased region" description="Acidic residues" evidence="1">
    <location>
        <begin position="193"/>
        <end position="203"/>
    </location>
</feature>
<evidence type="ECO:0000256" key="1">
    <source>
        <dbReference type="SAM" id="MobiDB-lite"/>
    </source>
</evidence>
<dbReference type="AlphaFoldDB" id="A0AB39ZS06"/>
<feature type="compositionally biased region" description="Basic residues" evidence="1">
    <location>
        <begin position="298"/>
        <end position="308"/>
    </location>
</feature>
<keyword evidence="2" id="KW-1185">Reference proteome</keyword>
<feature type="region of interest" description="Disordered" evidence="1">
    <location>
        <begin position="70"/>
        <end position="90"/>
    </location>
</feature>
<feature type="compositionally biased region" description="Basic residues" evidence="1">
    <location>
        <begin position="317"/>
        <end position="327"/>
    </location>
</feature>
<name>A0AB39ZS06_DROSZ</name>
<feature type="region of interest" description="Disordered" evidence="1">
    <location>
        <begin position="154"/>
        <end position="327"/>
    </location>
</feature>
<evidence type="ECO:0000313" key="3">
    <source>
        <dbReference type="RefSeq" id="XP_016941951.3"/>
    </source>
</evidence>
<dbReference type="GeneID" id="108018873"/>
<feature type="compositionally biased region" description="Low complexity" evidence="1">
    <location>
        <begin position="288"/>
        <end position="297"/>
    </location>
</feature>
<feature type="compositionally biased region" description="Basic residues" evidence="1">
    <location>
        <begin position="234"/>
        <end position="246"/>
    </location>
</feature>
<feature type="compositionally biased region" description="Basic residues" evidence="1">
    <location>
        <begin position="271"/>
        <end position="287"/>
    </location>
</feature>
<feature type="compositionally biased region" description="Basic and acidic residues" evidence="1">
    <location>
        <begin position="154"/>
        <end position="170"/>
    </location>
</feature>
<proteinExistence type="predicted"/>
<organism evidence="2 3">
    <name type="scientific">Drosophila suzukii</name>
    <name type="common">Spotted-wing drosophila fruit fly</name>
    <dbReference type="NCBI Taxonomy" id="28584"/>
    <lineage>
        <taxon>Eukaryota</taxon>
        <taxon>Metazoa</taxon>
        <taxon>Ecdysozoa</taxon>
        <taxon>Arthropoda</taxon>
        <taxon>Hexapoda</taxon>
        <taxon>Insecta</taxon>
        <taxon>Pterygota</taxon>
        <taxon>Neoptera</taxon>
        <taxon>Endopterygota</taxon>
        <taxon>Diptera</taxon>
        <taxon>Brachycera</taxon>
        <taxon>Muscomorpha</taxon>
        <taxon>Ephydroidea</taxon>
        <taxon>Drosophilidae</taxon>
        <taxon>Drosophila</taxon>
        <taxon>Sophophora</taxon>
    </lineage>
</organism>
<reference evidence="3" key="1">
    <citation type="submission" date="2025-08" db="UniProtKB">
        <authorList>
            <consortium name="RefSeq"/>
        </authorList>
    </citation>
    <scope>IDENTIFICATION</scope>
</reference>
<sequence>MAIQSIERRTRAKIMMCGKGFGMILVLFWATALSSDLSLVSGQTVAPLTSSTSAPPKMEVKPTKPMIVNAPPKKHMPMAPETPKLNGSKPMQVTGFITKSGNIYEIEDKRGSIGSIEGRQADEGQIVCNYGNVVIYSDVPCDKVRNVRVGEVKPLKQDPLEADNTEKNPAEGEQQSQELQPAEQQQQAVAEDQNQDLDQEQDQEQPNHPRGQSQNNRRRRRRRPQQQQQQRLQQQRRRRQQQRRRNGNGNNNLRRRRNGNRNNNNNNRNRQQQRRRRPNNNNNRRRIINNNGNGQRQQQRRQQQRRRPNSNINRQQQQRRRLREGNN</sequence>
<dbReference type="Proteomes" id="UP001652628">
    <property type="component" value="Chromosome X"/>
</dbReference>
<protein>
    <submittedName>
        <fullName evidence="3">Trichohyalin</fullName>
    </submittedName>
</protein>